<keyword evidence="10" id="KW-0969">Cilium</keyword>
<evidence type="ECO:0000256" key="11">
    <source>
        <dbReference type="ARBA" id="ARBA00023175"/>
    </source>
</evidence>
<keyword evidence="13" id="KW-0966">Cell projection</keyword>
<dbReference type="InterPro" id="IPR043160">
    <property type="entry name" value="Dynein_C_barrel"/>
</dbReference>
<dbReference type="FunFam" id="3.10.490.20:FF:000005">
    <property type="entry name" value="Dynein axonemal heavy chain 6"/>
    <property type="match status" value="1"/>
</dbReference>
<dbReference type="Gene3D" id="3.20.180.20">
    <property type="entry name" value="Dynein heavy chain, N-terminal domain 2"/>
    <property type="match status" value="1"/>
</dbReference>
<keyword evidence="5" id="KW-0677">Repeat</keyword>
<evidence type="ECO:0000256" key="7">
    <source>
        <dbReference type="ARBA" id="ARBA00022840"/>
    </source>
</evidence>
<dbReference type="Gene3D" id="1.10.8.710">
    <property type="match status" value="1"/>
</dbReference>
<dbReference type="Gene3D" id="1.20.58.1120">
    <property type="match status" value="1"/>
</dbReference>
<dbReference type="Gene3D" id="1.20.140.100">
    <property type="entry name" value="Dynein heavy chain, N-terminal domain 2"/>
    <property type="match status" value="1"/>
</dbReference>
<dbReference type="InterPro" id="IPR043157">
    <property type="entry name" value="Dynein_AAA1S"/>
</dbReference>
<dbReference type="Gene3D" id="1.10.8.720">
    <property type="entry name" value="Region D6 of dynein motor"/>
    <property type="match status" value="1"/>
</dbReference>
<dbReference type="FunFam" id="1.20.58.1120:FF:000007">
    <property type="entry name" value="Dynein heavy chain 4"/>
    <property type="match status" value="1"/>
</dbReference>
<dbReference type="Gene3D" id="3.40.50.300">
    <property type="entry name" value="P-loop containing nucleotide triphosphate hydrolases"/>
    <property type="match status" value="6"/>
</dbReference>
<keyword evidence="9" id="KW-0175">Coiled coil</keyword>
<evidence type="ECO:0000256" key="10">
    <source>
        <dbReference type="ARBA" id="ARBA00023069"/>
    </source>
</evidence>
<dbReference type="InterPro" id="IPR035699">
    <property type="entry name" value="AAA_6"/>
</dbReference>
<dbReference type="Ensembl" id="ENSSHAT00000039031.1">
    <property type="protein sequence ID" value="ENSSHAP00000022571.1"/>
    <property type="gene ID" value="ENSSHAG00000024047.1"/>
</dbReference>
<dbReference type="InterPro" id="IPR024743">
    <property type="entry name" value="Dynein_HC_stalk"/>
</dbReference>
<dbReference type="FunFam" id="1.10.8.710:FF:000001">
    <property type="entry name" value="Dynein axonemal heavy chain 2"/>
    <property type="match status" value="1"/>
</dbReference>
<dbReference type="Pfam" id="PF18198">
    <property type="entry name" value="AAA_lid_11"/>
    <property type="match status" value="1"/>
</dbReference>
<dbReference type="InterPro" id="IPR054354">
    <property type="entry name" value="DYNC2H1-like_lid"/>
</dbReference>
<keyword evidence="11" id="KW-0505">Motor protein</keyword>
<dbReference type="FunFam" id="1.20.920.20:FF:000006">
    <property type="entry name" value="Dynein, axonemal, heavy chain 6"/>
    <property type="match status" value="1"/>
</dbReference>
<organism evidence="16 17">
    <name type="scientific">Sarcophilus harrisii</name>
    <name type="common">Tasmanian devil</name>
    <name type="synonym">Sarcophilus laniarius</name>
    <dbReference type="NCBI Taxonomy" id="9305"/>
    <lineage>
        <taxon>Eukaryota</taxon>
        <taxon>Metazoa</taxon>
        <taxon>Chordata</taxon>
        <taxon>Craniata</taxon>
        <taxon>Vertebrata</taxon>
        <taxon>Euteleostomi</taxon>
        <taxon>Mammalia</taxon>
        <taxon>Metatheria</taxon>
        <taxon>Dasyuromorphia</taxon>
        <taxon>Dasyuridae</taxon>
        <taxon>Sarcophilus</taxon>
    </lineage>
</organism>
<evidence type="ECO:0000256" key="5">
    <source>
        <dbReference type="ARBA" id="ARBA00022737"/>
    </source>
</evidence>
<evidence type="ECO:0000256" key="2">
    <source>
        <dbReference type="ARBA" id="ARBA00008887"/>
    </source>
</evidence>
<dbReference type="PROSITE" id="PS00675">
    <property type="entry name" value="SIGMA54_INTERACT_1"/>
    <property type="match status" value="1"/>
</dbReference>
<dbReference type="InterPro" id="IPR041658">
    <property type="entry name" value="AAA_lid_11"/>
</dbReference>
<dbReference type="InterPro" id="IPR042228">
    <property type="entry name" value="Dynein_linker_3"/>
</dbReference>
<dbReference type="Pfam" id="PF22597">
    <property type="entry name" value="DYN_lid"/>
    <property type="match status" value="1"/>
</dbReference>
<evidence type="ECO:0000259" key="15">
    <source>
        <dbReference type="PROSITE" id="PS50052"/>
    </source>
</evidence>
<dbReference type="Gene3D" id="6.10.140.1060">
    <property type="match status" value="1"/>
</dbReference>
<name>A0A7N4NFS6_SARHA</name>
<dbReference type="PROSITE" id="PS50052">
    <property type="entry name" value="GUANYLATE_KINASE_2"/>
    <property type="match status" value="1"/>
</dbReference>
<dbReference type="InterPro" id="IPR027417">
    <property type="entry name" value="P-loop_NTPase"/>
</dbReference>
<dbReference type="PANTHER" id="PTHR22878">
    <property type="entry name" value="DYNEIN HEAVY CHAIN 6, AXONEMAL-LIKE-RELATED"/>
    <property type="match status" value="1"/>
</dbReference>
<feature type="domain" description="Guanylate kinase-like" evidence="15">
    <location>
        <begin position="2372"/>
        <end position="2506"/>
    </location>
</feature>
<sequence>MDMNENVLRRRVSSQLHPRQEDLDVLHYIIQNRNSFMQKDDESDHVQPNPPRNSFRNVSDMYERLNRKKYEKMETRPRLRSHKLENKKDKNRITFDDNQSTSATETDRTQEYMALISPSILSYEEQLSDFEKNEKRKEDRKKVLNYLKKDFANHIRYDPTIPKDDNAVRNILRLREKLKWKTEFTARGFEVKKAKDVRLKTPFMESLEIKDDGEYVYGLLRNRNEYRALYNPYEIQVVSANDARTCQEFWIITASFVSKITRVGKNEEIEMTPVMEWLVERTHFIAFRKIAFFVLFRERKSFLIWKNNIKRSKKDKSTLMLYKQLFWADKLFQRCLLQIRNICENASNLTKGRIFEENPAAILLVKLDRFHTYSLDEFCEDQLRQTVEALKQLEELKGKIIELIKSTFLQAAEKNGIKSYFESEPLEYKIEHIKAPAHRRMIETFSRFLKLVDHIFQELIRQLVQTSVKLFLDLLSKSSRVGCSAEKRNNDLIKATRESVLFKVPENMNDNEENCKSETDISISQDDIIKNFNLRKESKKQSEAIFEVQVHLKTPQKSFHEKDDSLEKKESLDEIKLDDPSNTSTKKEDELFSSSLRLKPILQNKDEGKFAEETSPTDKEDSHPIRLTEVPEFHVNLFLTPNRLEFSKKIQKVINNFEKTLTRFIPFSQDQRLFIFFFNPMTMEVPSEQELERQKRLIRWPNYSVLFEMDPLYQKNIVNLLTIVGNSMARVERYSHRFLQFCTMVEQAKKMAYKISKIQEHLTSNDFRDILDVYTDYFRDVVYMPIEKRINIIKVVSLEYQSSCLPFVQDVIKMSHALLETIIQKKNTSLFEIIQSSLLKLSSELTGVEEFVEHLTFLDYISSKMPSLDREYYIISQMYSVTKRYNVTISPEQVALLHVLLFKYKQLKITFKFHESNKDNAIIRFKTNLDGYMFNLKNEIRDLKIKVKNPVLVHPATRPATALDIIENLSEEASVLSNKAQTYSNYQDYFESSTSMRMVALERNIATTVMSEISEIECDLTLRKILWEAQVEWANLSPVWKQSIFGTINVDLIQKSVTRWMHMIYMLDKGIPRNSMIKSLKQSVLNFKQSLPTIVALVNPCLKHRHWDAIQAIIGQEFILDKHSTVQQLIDLELYRHEERIIEISTVATNEAALEKMLLKIIELWNHTPIRLTVHQTEASEILIISSLDDVLAQLEESQVIIATIKASPYLGAMKALADDWHQKLDLFSHTLDDWMTCQRNWLYLEPIFFAPEIQRQLSTEARLFAKVTSMWKEITSKVNNKPDALRRVISVGIIEMLQSSSLYLEKIKKSLEEYLEVKRMIFPRFYFLSNAELIEILSESKNPEAIQPHLMKCFENIRHLFIWRKESGPPLVTLLISAEGETLLLSKKVHVKNFVEQWLVNVEKSMFDTVKMFINKGVDEWDERNFGKWIKSHPGQVILLVSQIIFTKECTESFKSPKPDLKLKEVLEKLKSLLEQLADIVVCDTLHFRVKTTLEALLTIYVHFRDVLTDLINHSIYDESNFEWTRQLRYKWNDKQKTCFVLQGHATFTYGFEYLGCTSRLVITPLTARCMLTLTSALHLNLGGCPAGPAGTGKTETVKDLAKALGKHCVVFNCFEDLDYKMMGKFFFGIVQSGAWCCFDEFNRIDMEVLSVIASQMQTIKAAKDNNSERFLLEGKDIPINLSCAIFVTLNPGYKGRVELPDNLKSLFRPVVMMLPHYQLIAEIMLFAAGFKSAKPLSAKLINLYELASKQLSYQDHYDFGMRAIKTVLIMAGQKKQEYRLNTKGDLSENEEVLVIIWAVREASLPKFLPEDTPLFESILRDIFPKIAVPDVKHPFLEEAIDMAINQLGLQPWPSQKKKVIEFYNQVQASIGVMLVGQTGGGKTTVRKILENALIILPTLSTYATEKQEKTSQVMGKNGKVEIFTLNPKCITLGELYGQMGTDNVEWNDGLLSSSVRKFVNYSAKKKTKRELEIEGNLHISDFPNMFILDPSDKAEFMQDEGEDEDEMEKDVQSPSRYLKITDWQWIVFDGPVDTVWIENLNTVLDDNKTLCLANSERIILTDSIRMIFEVDNLSQASPATITRCAMVYMDPADLGWQPFVKTWLIKVSSLLPQTAIDHLEQMFKKSVEEGLLFLRKNNNMQPFSVLEIPILTNLCRILDIFFDFMKNNGVFGKSIDPTLMSKISPKNRFGLRVRPRDIEKLKRSILTDQERGSKWFLQRNPEKLCLMLDKLFVFAFTWSFGGILKREDEHEDDILFGSGHGFATLRKLTYDFDNLVHELFGGDPPYGIRLPTGERTIFAYFVDFQNCDFIPWSNLIPNSESLIHGSSYRSGFQASLDMIKHNHNIEFNHHFATRDSVSYSFLMSLFIKNKYPVLIAGESGVGKSAVINQMLERLQGSGELQIKYGTLLGEVFLYKRRRKSSLQDNLSLLISDSFKTPRDLAFLGEDHHWIKDEESEEIHTKPEKNIIVSTIKFSANTTAGKTQELILKKLIRKAKNVYGAPQNSQVIVFIDDMNSPVPEEYGAQPPLELVRQFLDLGGFYNAEQLQWKDIQDVSLVSACGIPPGGKSDISPRLIKHFFTLVLPHPPQFALYTILQVHLGIHMYGNAFLSDVQKCKQQLAEVSLSIYYHVCHNLLPTPAKCHYVFSLRDLFKLLSGLLQANKSVIVSKETLALFFVHEATRVFHDRLIDSEERIYFFQLLSNELEIYFELVWPRDKIMDDLPIFVDFLDVNKPHKRRIYQNCNNYKKLADVLFEFQLSLGSSGFELSNSMVFFKEATEHVCRATRILRQPGSHMLLIGIEGCGKETCATVASYLGECKLYRLSTARTYGHLEFREDLKQVFLQTGLEGKPTVLLIIDIHLTQESVLEDLNCVLNSGTMPDLFEYEELDNITSSLKSLSEEVSSDDSRHALLLFFQKRITRNLHIFMTVSPAGPNFRQRCRKYPALITCSTVDWYERWPNEALFTVAMFHLKQKHGLEIKEELIPQLSDACVQFHSSIVNMNIRFWKETKRHYYITPSSYLHFIDTFTHILKSKERKMMVKRERFSNGLTKILEASLLVSKMHEELVILGPQIEKKTKETEILMEKLKKDSRVVQQVQALVKDDEELMTQEVIIVQGYAEKTQEELNRVIPAFEEAVMALNALDKSDISEIRVYTHPPYLVLTVMNAVCILLEEEPNWANAKRLLGHPRFLKTLITMDKDTIPEKAFIKLKKYLNLPDFNPRKIASVSVACCSMCQWVIALNNYHQVRKMLQPKQRQVAEAQRILQLGREKLAEKQKGLELVEEHLNSLQLAYNDTVSDKEFLADRRQMTSKRLNTASVLLTALQDERDRWEEMVNIIDQRLEGIVGDILIASACIVYSGVFPTEYRQLIVEEWEQVCVEKNISTSARFSLIEVMGNQHEIRQWHNQGLPLGQYSAENAILVKRGLKWPLLIDPHKQAYNWLHHMEGGRLQELNIDDANYIKVIENAMKTGGCILLKNLPETLDPSLKAILKKDIYHKRGQPFIKIDENEIEYNYNFRLYVTTELGNPHFLPSVYNYVTMINFTVTFQGLQDQLLSTVMIHEVPQLEDQRYELLESIAADRFTLRELEEKSLSLLQKAQGCILEDDAIIENLKKSKQTSIEVSERIKAAEKTENEFQMTRKNYLPIATRGALLYFLVAGLAQINYMYQFSLDWFRDMFVMSVTYKANKITEKSQFASVLRKVQVFQRLQKYQDDKPDPLKDRVRFNNYIADLVELLTESIYKVVSSALFIKNKLCFSFRLCTLILQNNCDGSQILNSTECLPEEEWNIFLYSNLLINIEEKLPQVKSEEFDLDELRKAEHLFWLSESRLKECQFICHRIQSFALLCQSLLTNKSQWNYFMNSEGTYFLMSTPYISPNSKEKGEESDLEEQEIIFPWENLTSFQRLILIKILKPGSLNNSVQRFVTEKLGYNYLHTAGINLKEVFRESSARIPLIFIHSHGTDPTTLLLRFAQEMKGTTDHVTMISLGRGQGIKAEELIYKAKIKQGQWVFLQNCHLAASFMPRLCTIVDGFNFSKLDPDFRLWLSSKPDSSFPVAILQKSLKITVESPQGVKANLLQSFGYHGSGEVTEEIYENTKCGPSWKKLLFSISFFNAVVNERKKYGTLGWNVPYEFSSSDLEVTIKMLTILLAEKSEIPWEAIYYLTGEIIYGGRVTDCWDRLCLLALLEKFCNPDVLKKDFSFTDNGLYPMLPDCANLTECREYIESLPDAELPDMLGMHQQTSRIFQESQSQDLIDTIIAMQPRITIANIITGSGKSQDELVLEISSDVIKRLPLTVEDEPIVTEIKELIPPTLLSIISSNVWVTINKNVKGFDPLLHSALLTFLCQEIGRFDKLLSLIHQSLEELQGAVRGESTINQKLELIYDCLIKNKVPELWQQVSYETEKVLSSWTTFLLLRLAFIQNWAKVTYNAIRYRYSKITTIWKYSFINRNKRFEQKEEEEEKDPTKSFPTRFWLPTFFFPQGFFIAVLQNYARSKKISVDSVQFVHHVISDPQDETFSRCLAHKEFILKKAFKDVERNKVGVNIFGLYMEGAKWNTEEKYLDEPLPQERYSDFPEIHFMPEKVSTPNNTFKDLSTKKNLYECPVYRTSQRTESVTSPGMFTNFITSVFLQTQKPPPHWITRRVVLLSELSE</sequence>
<evidence type="ECO:0000313" key="17">
    <source>
        <dbReference type="Proteomes" id="UP000007648"/>
    </source>
</evidence>
<dbReference type="Pfam" id="PF12780">
    <property type="entry name" value="AAA_8"/>
    <property type="match status" value="1"/>
</dbReference>
<dbReference type="Proteomes" id="UP000007648">
    <property type="component" value="Unassembled WGS sequence"/>
</dbReference>
<evidence type="ECO:0000256" key="13">
    <source>
        <dbReference type="ARBA" id="ARBA00023273"/>
    </source>
</evidence>
<dbReference type="Pfam" id="PF03028">
    <property type="entry name" value="Dynein_heavy"/>
    <property type="match status" value="1"/>
</dbReference>
<dbReference type="Pfam" id="PF18199">
    <property type="entry name" value="Dynein_C"/>
    <property type="match status" value="1"/>
</dbReference>
<dbReference type="GO" id="GO:0051959">
    <property type="term" value="F:dynein light intermediate chain binding"/>
    <property type="evidence" value="ECO:0007669"/>
    <property type="project" value="InterPro"/>
</dbReference>
<dbReference type="FunFam" id="1.20.920.30:FF:000017">
    <property type="entry name" value="Dynein axonemal heavy chain 14"/>
    <property type="match status" value="1"/>
</dbReference>
<dbReference type="Pfam" id="PF12775">
    <property type="entry name" value="AAA_7"/>
    <property type="match status" value="2"/>
</dbReference>
<dbReference type="Gene3D" id="3.10.490.20">
    <property type="match status" value="1"/>
</dbReference>
<evidence type="ECO:0000256" key="9">
    <source>
        <dbReference type="ARBA" id="ARBA00023054"/>
    </source>
</evidence>
<dbReference type="FunFam" id="3.40.50.300:FF:000049">
    <property type="entry name" value="Dynein, axonemal, heavy chain 5"/>
    <property type="match status" value="1"/>
</dbReference>
<feature type="compositionally biased region" description="Basic and acidic residues" evidence="14">
    <location>
        <begin position="558"/>
        <end position="590"/>
    </location>
</feature>
<dbReference type="Pfam" id="PF12781">
    <property type="entry name" value="AAA_9"/>
    <property type="match status" value="1"/>
</dbReference>
<dbReference type="PANTHER" id="PTHR22878:SF64">
    <property type="entry name" value="DYNEIN AXONEMAL HEAVY CHAIN 14"/>
    <property type="match status" value="1"/>
</dbReference>
<evidence type="ECO:0000256" key="6">
    <source>
        <dbReference type="ARBA" id="ARBA00022741"/>
    </source>
</evidence>
<dbReference type="GO" id="GO:0005930">
    <property type="term" value="C:axoneme"/>
    <property type="evidence" value="ECO:0007669"/>
    <property type="project" value="UniProtKB-SubCell"/>
</dbReference>
<dbReference type="InterPro" id="IPR041228">
    <property type="entry name" value="Dynein_C"/>
</dbReference>
<dbReference type="Pfam" id="PF12777">
    <property type="entry name" value="MT"/>
    <property type="match status" value="1"/>
</dbReference>
<evidence type="ECO:0000256" key="1">
    <source>
        <dbReference type="ARBA" id="ARBA00004430"/>
    </source>
</evidence>
<dbReference type="Pfam" id="PF08393">
    <property type="entry name" value="DHC_N2"/>
    <property type="match status" value="1"/>
</dbReference>
<dbReference type="InterPro" id="IPR004273">
    <property type="entry name" value="Dynein_heavy_D6_P-loop"/>
</dbReference>
<dbReference type="FunFam" id="1.10.287.2620:FF:000001">
    <property type="entry name" value="Cytoplasmic dynein heavy chain 1"/>
    <property type="match status" value="1"/>
</dbReference>
<accession>A0A7N4NFS6</accession>
<dbReference type="SMART" id="SM00382">
    <property type="entry name" value="AAA"/>
    <property type="match status" value="3"/>
</dbReference>
<keyword evidence="8" id="KW-0243">Dynein</keyword>
<dbReference type="InterPro" id="IPR008144">
    <property type="entry name" value="Guanylate_kin-like_dom"/>
</dbReference>
<dbReference type="InParanoid" id="A0A7N4NFS6"/>
<dbReference type="GO" id="GO:0045505">
    <property type="term" value="F:dynein intermediate chain binding"/>
    <property type="evidence" value="ECO:0007669"/>
    <property type="project" value="InterPro"/>
</dbReference>
<keyword evidence="12" id="KW-0206">Cytoskeleton</keyword>
<keyword evidence="4" id="KW-0493">Microtubule</keyword>
<keyword evidence="7" id="KW-0067">ATP-binding</keyword>
<comment type="subcellular location">
    <subcellularLocation>
        <location evidence="1">Cytoplasm</location>
        <location evidence="1">Cytoskeleton</location>
        <location evidence="1">Cilium axoneme</location>
    </subcellularLocation>
</comment>
<dbReference type="Gene3D" id="1.10.8.1220">
    <property type="match status" value="1"/>
</dbReference>
<dbReference type="GeneTree" id="ENSGT00940000165101"/>
<keyword evidence="17" id="KW-1185">Reference proteome</keyword>
<dbReference type="InterPro" id="IPR024317">
    <property type="entry name" value="Dynein_heavy_chain_D4_dom"/>
</dbReference>
<dbReference type="Gene3D" id="1.20.920.20">
    <property type="match status" value="1"/>
</dbReference>
<reference evidence="16" key="2">
    <citation type="submission" date="2025-08" db="UniProtKB">
        <authorList>
            <consortium name="Ensembl"/>
        </authorList>
    </citation>
    <scope>IDENTIFICATION</scope>
</reference>
<dbReference type="Gene3D" id="1.10.472.130">
    <property type="match status" value="1"/>
</dbReference>
<dbReference type="SUPFAM" id="SSF52540">
    <property type="entry name" value="P-loop containing nucleoside triphosphate hydrolases"/>
    <property type="match status" value="4"/>
</dbReference>
<dbReference type="Pfam" id="PF17852">
    <property type="entry name" value="Dynein_AAA_lid"/>
    <property type="match status" value="1"/>
</dbReference>
<dbReference type="GO" id="GO:0005874">
    <property type="term" value="C:microtubule"/>
    <property type="evidence" value="ECO:0007669"/>
    <property type="project" value="UniProtKB-KW"/>
</dbReference>
<dbReference type="FunFam" id="3.40.50.300:FF:001810">
    <property type="entry name" value="Cytoplasmic dynein 2 heavy chain 1"/>
    <property type="match status" value="1"/>
</dbReference>
<dbReference type="Gene3D" id="1.10.287.2620">
    <property type="match status" value="1"/>
</dbReference>
<keyword evidence="3" id="KW-0963">Cytoplasm</keyword>
<protein>
    <recommendedName>
        <fullName evidence="15">Guanylate kinase-like domain-containing protein</fullName>
    </recommendedName>
</protein>
<dbReference type="FunCoup" id="A0A7N4NFS6">
    <property type="interactions" value="199"/>
</dbReference>
<dbReference type="InterPro" id="IPR026983">
    <property type="entry name" value="DHC"/>
</dbReference>
<dbReference type="GO" id="GO:0030286">
    <property type="term" value="C:dynein complex"/>
    <property type="evidence" value="ECO:0007669"/>
    <property type="project" value="UniProtKB-KW"/>
</dbReference>
<dbReference type="FunFam" id="1.10.8.1220:FF:000006">
    <property type="entry name" value="Dynein axonemal heavy chain 14"/>
    <property type="match status" value="1"/>
</dbReference>
<evidence type="ECO:0000256" key="8">
    <source>
        <dbReference type="ARBA" id="ARBA00023017"/>
    </source>
</evidence>
<reference evidence="16" key="3">
    <citation type="submission" date="2025-09" db="UniProtKB">
        <authorList>
            <consortium name="Ensembl"/>
        </authorList>
    </citation>
    <scope>IDENTIFICATION</scope>
</reference>
<keyword evidence="6" id="KW-0547">Nucleotide-binding</keyword>
<dbReference type="FunFam" id="3.40.50.300:FF:000320">
    <property type="entry name" value="Dynein, axonemal, heavy chain 5"/>
    <property type="match status" value="1"/>
</dbReference>
<dbReference type="FunFam" id="3.20.180.20:FF:000003">
    <property type="entry name" value="Dynein heavy chain 12, axonemal"/>
    <property type="match status" value="1"/>
</dbReference>
<dbReference type="InterPro" id="IPR042222">
    <property type="entry name" value="Dynein_2_N"/>
</dbReference>
<evidence type="ECO:0000256" key="14">
    <source>
        <dbReference type="SAM" id="MobiDB-lite"/>
    </source>
</evidence>
<dbReference type="Pfam" id="PF12774">
    <property type="entry name" value="AAA_6"/>
    <property type="match status" value="1"/>
</dbReference>
<feature type="region of interest" description="Disordered" evidence="14">
    <location>
        <begin position="557"/>
        <end position="591"/>
    </location>
</feature>
<evidence type="ECO:0000256" key="4">
    <source>
        <dbReference type="ARBA" id="ARBA00022701"/>
    </source>
</evidence>
<feature type="compositionally biased region" description="Basic and acidic residues" evidence="14">
    <location>
        <begin position="73"/>
        <end position="95"/>
    </location>
</feature>
<dbReference type="InterPro" id="IPR042219">
    <property type="entry name" value="AAA_lid_11_sf"/>
</dbReference>
<dbReference type="InterPro" id="IPR035706">
    <property type="entry name" value="AAA_9"/>
</dbReference>
<dbReference type="InterPro" id="IPR041466">
    <property type="entry name" value="Dynein_AAA5_ext"/>
</dbReference>
<dbReference type="Gene3D" id="1.20.920.30">
    <property type="match status" value="1"/>
</dbReference>
<dbReference type="GO" id="GO:0005524">
    <property type="term" value="F:ATP binding"/>
    <property type="evidence" value="ECO:0007669"/>
    <property type="project" value="UniProtKB-KW"/>
</dbReference>
<dbReference type="GO" id="GO:0007018">
    <property type="term" value="P:microtubule-based movement"/>
    <property type="evidence" value="ECO:0007669"/>
    <property type="project" value="InterPro"/>
</dbReference>
<evidence type="ECO:0000256" key="12">
    <source>
        <dbReference type="ARBA" id="ARBA00023212"/>
    </source>
</evidence>
<dbReference type="FunFam" id="1.20.140.100:FF:000004">
    <property type="entry name" value="Dynein axonemal heavy chain 6"/>
    <property type="match status" value="1"/>
</dbReference>
<comment type="similarity">
    <text evidence="2">Belongs to the dynein heavy chain family.</text>
</comment>
<dbReference type="GO" id="GO:0008569">
    <property type="term" value="F:minus-end-directed microtubule motor activity"/>
    <property type="evidence" value="ECO:0007669"/>
    <property type="project" value="InterPro"/>
</dbReference>
<evidence type="ECO:0000313" key="16">
    <source>
        <dbReference type="Ensembl" id="ENSSHAP00000022571.1"/>
    </source>
</evidence>
<dbReference type="InterPro" id="IPR003593">
    <property type="entry name" value="AAA+_ATPase"/>
</dbReference>
<dbReference type="FunFam" id="3.40.50.300:FF:000063">
    <property type="entry name" value="dynein heavy chain 6, axonemal"/>
    <property type="match status" value="1"/>
</dbReference>
<dbReference type="InterPro" id="IPR013602">
    <property type="entry name" value="Dynein_heavy_linker"/>
</dbReference>
<dbReference type="FunFam" id="1.10.8.720:FF:000001">
    <property type="entry name" value="dynein heavy chain 7, axonemal"/>
    <property type="match status" value="1"/>
</dbReference>
<dbReference type="Gene3D" id="1.20.1270.280">
    <property type="match status" value="1"/>
</dbReference>
<reference evidence="16 17" key="1">
    <citation type="journal article" date="2011" name="Proc. Natl. Acad. Sci. U.S.A.">
        <title>Genetic diversity and population structure of the endangered marsupial Sarcophilus harrisii (Tasmanian devil).</title>
        <authorList>
            <person name="Miller W."/>
            <person name="Hayes V.M."/>
            <person name="Ratan A."/>
            <person name="Petersen D.C."/>
            <person name="Wittekindt N.E."/>
            <person name="Miller J."/>
            <person name="Walenz B."/>
            <person name="Knight J."/>
            <person name="Qi J."/>
            <person name="Zhao F."/>
            <person name="Wang Q."/>
            <person name="Bedoya-Reina O.C."/>
            <person name="Katiyar N."/>
            <person name="Tomsho L.P."/>
            <person name="Kasson L.M."/>
            <person name="Hardie R.A."/>
            <person name="Woodbridge P."/>
            <person name="Tindall E.A."/>
            <person name="Bertelsen M.F."/>
            <person name="Dixon D."/>
            <person name="Pyecroft S."/>
            <person name="Helgen K.M."/>
            <person name="Lesk A.M."/>
            <person name="Pringle T.H."/>
            <person name="Patterson N."/>
            <person name="Zhang Y."/>
            <person name="Kreiss A."/>
            <person name="Woods G.M."/>
            <person name="Jones M.E."/>
            <person name="Schuster S.C."/>
        </authorList>
    </citation>
    <scope>NUCLEOTIDE SEQUENCE [LARGE SCALE GENOMIC DNA]</scope>
</reference>
<feature type="region of interest" description="Disordered" evidence="14">
    <location>
        <begin position="73"/>
        <end position="108"/>
    </location>
</feature>
<proteinExistence type="inferred from homology"/>
<gene>
    <name evidence="16" type="primary">DNAH14</name>
</gene>
<dbReference type="InterPro" id="IPR025662">
    <property type="entry name" value="Sigma_54_int_dom_ATP-bd_1"/>
</dbReference>
<evidence type="ECO:0000256" key="3">
    <source>
        <dbReference type="ARBA" id="ARBA00022490"/>
    </source>
</evidence>